<dbReference type="InterPro" id="IPR039425">
    <property type="entry name" value="RNA_pol_sigma-70-like"/>
</dbReference>
<dbReference type="InterPro" id="IPR036388">
    <property type="entry name" value="WH-like_DNA-bd_sf"/>
</dbReference>
<evidence type="ECO:0000313" key="8">
    <source>
        <dbReference type="Proteomes" id="UP000434850"/>
    </source>
</evidence>
<evidence type="ECO:0000259" key="5">
    <source>
        <dbReference type="Pfam" id="PF04542"/>
    </source>
</evidence>
<gene>
    <name evidence="7" type="ORF">GO816_17885</name>
</gene>
<name>A0A6I4IHM2_9SPHI</name>
<evidence type="ECO:0000256" key="3">
    <source>
        <dbReference type="ARBA" id="ARBA00023082"/>
    </source>
</evidence>
<dbReference type="PANTHER" id="PTHR43133:SF46">
    <property type="entry name" value="RNA POLYMERASE SIGMA-70 FACTOR ECF SUBFAMILY"/>
    <property type="match status" value="1"/>
</dbReference>
<keyword evidence="4" id="KW-0804">Transcription</keyword>
<dbReference type="GO" id="GO:0006352">
    <property type="term" value="P:DNA-templated transcription initiation"/>
    <property type="evidence" value="ECO:0007669"/>
    <property type="project" value="InterPro"/>
</dbReference>
<dbReference type="Pfam" id="PF08281">
    <property type="entry name" value="Sigma70_r4_2"/>
    <property type="match status" value="1"/>
</dbReference>
<dbReference type="PANTHER" id="PTHR43133">
    <property type="entry name" value="RNA POLYMERASE ECF-TYPE SIGMA FACTO"/>
    <property type="match status" value="1"/>
</dbReference>
<comment type="caution">
    <text evidence="7">The sequence shown here is derived from an EMBL/GenBank/DDBJ whole genome shotgun (WGS) entry which is preliminary data.</text>
</comment>
<accession>A0A6I4IHM2</accession>
<dbReference type="SUPFAM" id="SSF88659">
    <property type="entry name" value="Sigma3 and sigma4 domains of RNA polymerase sigma factors"/>
    <property type="match status" value="1"/>
</dbReference>
<dbReference type="Pfam" id="PF04542">
    <property type="entry name" value="Sigma70_r2"/>
    <property type="match status" value="1"/>
</dbReference>
<dbReference type="InterPro" id="IPR007627">
    <property type="entry name" value="RNA_pol_sigma70_r2"/>
</dbReference>
<feature type="domain" description="RNA polymerase sigma-70 region 2" evidence="5">
    <location>
        <begin position="60"/>
        <end position="122"/>
    </location>
</feature>
<dbReference type="InterPro" id="IPR013249">
    <property type="entry name" value="RNA_pol_sigma70_r4_t2"/>
</dbReference>
<dbReference type="InterPro" id="IPR014327">
    <property type="entry name" value="RNA_pol_sigma70_bacteroid"/>
</dbReference>
<dbReference type="AlphaFoldDB" id="A0A6I4IHM2"/>
<dbReference type="InterPro" id="IPR013324">
    <property type="entry name" value="RNA_pol_sigma_r3/r4-like"/>
</dbReference>
<evidence type="ECO:0000256" key="4">
    <source>
        <dbReference type="ARBA" id="ARBA00023163"/>
    </source>
</evidence>
<keyword evidence="3" id="KW-0731">Sigma factor</keyword>
<dbReference type="NCBIfam" id="TIGR02985">
    <property type="entry name" value="Sig70_bacteroi1"/>
    <property type="match status" value="1"/>
</dbReference>
<dbReference type="OrthoDB" id="665981at2"/>
<dbReference type="GO" id="GO:0016987">
    <property type="term" value="F:sigma factor activity"/>
    <property type="evidence" value="ECO:0007669"/>
    <property type="project" value="UniProtKB-KW"/>
</dbReference>
<dbReference type="GO" id="GO:0003677">
    <property type="term" value="F:DNA binding"/>
    <property type="evidence" value="ECO:0007669"/>
    <property type="project" value="InterPro"/>
</dbReference>
<keyword evidence="2" id="KW-0805">Transcription regulation</keyword>
<evidence type="ECO:0000256" key="1">
    <source>
        <dbReference type="ARBA" id="ARBA00010641"/>
    </source>
</evidence>
<dbReference type="NCBIfam" id="TIGR02937">
    <property type="entry name" value="sigma70-ECF"/>
    <property type="match status" value="1"/>
</dbReference>
<protein>
    <submittedName>
        <fullName evidence="7">RNA polymerase sigma-70 factor</fullName>
    </submittedName>
</protein>
<organism evidence="7 8">
    <name type="scientific">Mucilaginibacter aquatilis</name>
    <dbReference type="NCBI Taxonomy" id="1517760"/>
    <lineage>
        <taxon>Bacteria</taxon>
        <taxon>Pseudomonadati</taxon>
        <taxon>Bacteroidota</taxon>
        <taxon>Sphingobacteriia</taxon>
        <taxon>Sphingobacteriales</taxon>
        <taxon>Sphingobacteriaceae</taxon>
        <taxon>Mucilaginibacter</taxon>
    </lineage>
</organism>
<dbReference type="EMBL" id="WQLA01000008">
    <property type="protein sequence ID" value="MVN93006.1"/>
    <property type="molecule type" value="Genomic_DNA"/>
</dbReference>
<dbReference type="SUPFAM" id="SSF88946">
    <property type="entry name" value="Sigma2 domain of RNA polymerase sigma factors"/>
    <property type="match status" value="1"/>
</dbReference>
<dbReference type="InterPro" id="IPR014284">
    <property type="entry name" value="RNA_pol_sigma-70_dom"/>
</dbReference>
<evidence type="ECO:0000259" key="6">
    <source>
        <dbReference type="Pfam" id="PF08281"/>
    </source>
</evidence>
<feature type="domain" description="RNA polymerase sigma factor 70 region 4 type 2" evidence="6">
    <location>
        <begin position="162"/>
        <end position="210"/>
    </location>
</feature>
<comment type="similarity">
    <text evidence="1">Belongs to the sigma-70 factor family. ECF subfamily.</text>
</comment>
<reference evidence="7 8" key="1">
    <citation type="submission" date="2019-12" db="EMBL/GenBank/DDBJ databases">
        <title>Mucilaginibacter sp. HME9299 genome sequencing and assembly.</title>
        <authorList>
            <person name="Kang H."/>
            <person name="Kim H."/>
            <person name="Joh K."/>
        </authorList>
    </citation>
    <scope>NUCLEOTIDE SEQUENCE [LARGE SCALE GENOMIC DNA]</scope>
    <source>
        <strain evidence="7 8">HME9299</strain>
    </source>
</reference>
<keyword evidence="8" id="KW-1185">Reference proteome</keyword>
<dbReference type="InterPro" id="IPR013325">
    <property type="entry name" value="RNA_pol_sigma_r2"/>
</dbReference>
<evidence type="ECO:0000256" key="2">
    <source>
        <dbReference type="ARBA" id="ARBA00023015"/>
    </source>
</evidence>
<dbReference type="Gene3D" id="1.10.1740.10">
    <property type="match status" value="1"/>
</dbReference>
<evidence type="ECO:0000313" key="7">
    <source>
        <dbReference type="EMBL" id="MVN93006.1"/>
    </source>
</evidence>
<proteinExistence type="inferred from homology"/>
<sequence>MSAKSIWLTHTLLKIFFGKAFFEKSYYFLLFGITNYMSKLFDPELWSAIQADDDQAFRELFEKYWYKLFKTAIKYLDDEHTSLEIVHDIFITLWNRRHQLVITSFPAYLLTAVRFNCYKHLKINAAKPHLVDTSENDIDYLLPVVENIAVNRYGKDELFYKLEQYLKPLPARCREIFILSKKEDLSNDEIAERLKISKRTVENQISQATRFLKSHIEITDLLYIQLLATLIVF</sequence>
<dbReference type="Gene3D" id="1.10.10.10">
    <property type="entry name" value="Winged helix-like DNA-binding domain superfamily/Winged helix DNA-binding domain"/>
    <property type="match status" value="1"/>
</dbReference>
<dbReference type="Proteomes" id="UP000434850">
    <property type="component" value="Unassembled WGS sequence"/>
</dbReference>